<keyword evidence="7" id="KW-0406">Ion transport</keyword>
<feature type="transmembrane region" description="Helical" evidence="7">
    <location>
        <begin position="316"/>
        <end position="341"/>
    </location>
</feature>
<feature type="transmembrane region" description="Helical" evidence="7">
    <location>
        <begin position="420"/>
        <end position="441"/>
    </location>
</feature>
<evidence type="ECO:0000256" key="6">
    <source>
        <dbReference type="ARBA" id="ARBA00023201"/>
    </source>
</evidence>
<evidence type="ECO:0000313" key="9">
    <source>
        <dbReference type="Proteomes" id="UP000199771"/>
    </source>
</evidence>
<keyword evidence="7" id="KW-0050">Antiport</keyword>
<dbReference type="InterPro" id="IPR004670">
    <property type="entry name" value="NhaA"/>
</dbReference>
<evidence type="ECO:0000256" key="7">
    <source>
        <dbReference type="HAMAP-Rule" id="MF_01844"/>
    </source>
</evidence>
<feature type="transmembrane region" description="Helical" evidence="7">
    <location>
        <begin position="196"/>
        <end position="212"/>
    </location>
</feature>
<keyword evidence="5 7" id="KW-0472">Membrane</keyword>
<comment type="similarity">
    <text evidence="7">Belongs to the NhaA Na(+)/H(+) (TC 2.A.33) antiporter family.</text>
</comment>
<feature type="transmembrane region" description="Helical" evidence="7">
    <location>
        <begin position="66"/>
        <end position="91"/>
    </location>
</feature>
<feature type="transmembrane region" description="Helical" evidence="7">
    <location>
        <begin position="24"/>
        <end position="46"/>
    </location>
</feature>
<comment type="function">
    <text evidence="7">Na(+)/H(+) antiporter that extrudes sodium in exchange for external protons.</text>
</comment>
<dbReference type="Gene3D" id="1.20.1530.10">
    <property type="entry name" value="Na+/H+ antiporter like domain"/>
    <property type="match status" value="1"/>
</dbReference>
<feature type="transmembrane region" description="Helical" evidence="7">
    <location>
        <begin position="166"/>
        <end position="190"/>
    </location>
</feature>
<protein>
    <recommendedName>
        <fullName evidence="7">Na(+)/H(+) antiporter NhaA</fullName>
    </recommendedName>
    <alternativeName>
        <fullName evidence="7">Sodium/proton antiporter NhaA</fullName>
    </alternativeName>
</protein>
<dbReference type="InterPro" id="IPR023171">
    <property type="entry name" value="Na/H_antiporter_dom_sf"/>
</dbReference>
<feature type="transmembrane region" description="Helical" evidence="7">
    <location>
        <begin position="383"/>
        <end position="408"/>
    </location>
</feature>
<dbReference type="EMBL" id="FOOC01000003">
    <property type="protein sequence ID" value="SFF39427.1"/>
    <property type="molecule type" value="Genomic_DNA"/>
</dbReference>
<dbReference type="HAMAP" id="MF_01844">
    <property type="entry name" value="NhaA"/>
    <property type="match status" value="1"/>
</dbReference>
<dbReference type="Pfam" id="PF06965">
    <property type="entry name" value="Na_H_antiport_1"/>
    <property type="match status" value="1"/>
</dbReference>
<dbReference type="NCBIfam" id="TIGR00773">
    <property type="entry name" value="NhaA"/>
    <property type="match status" value="1"/>
</dbReference>
<sequence>MNRSTAQPKTVPAGARLLKPFERFIHVEASSGTVLLLAAMIALVWANSPWAGSYHALWEMPLTLGIGALVVTESLHFWINDGLMTIFFLVVGLEIRRELHEGTLSSVRAMALPAAAAFGGIVMPAVIYLLLNHDPELRAGWAVPTATDIAFAVGVLALLGKRVPMALRVLLLALAIIDDIAAILIIALFYSKAIEPLALLVTASGIGLVFLFQRLGLRTAWPYVLPGAVIWVGMFKAGVHPSISGVLCGLLTPVAPAFATENPLGRAALALQKFSDRLRGGRRDPESLLPPFRELRDAQLGMLSPVVRVQAALHPWVAFGIMPLFALANAGVPLTGGAIWGDGAWSLYAGIVGGLVLGKPLGVMCATYLAVRMGWCVLPEGVGWRGIGLVACLAGIGFTMSIFIANLAFAAGDRLTQATFAVLVASTLAGIIGLLLGRFLLPVRGMDSASTHEAGVTS</sequence>
<dbReference type="RefSeq" id="WP_091532233.1">
    <property type="nucleotide sequence ID" value="NZ_FOOC01000003.1"/>
</dbReference>
<accession>A0A1I2IEB2</accession>
<proteinExistence type="inferred from homology"/>
<evidence type="ECO:0000256" key="3">
    <source>
        <dbReference type="ARBA" id="ARBA00022692"/>
    </source>
</evidence>
<feature type="transmembrane region" description="Helical" evidence="7">
    <location>
        <begin position="137"/>
        <end position="159"/>
    </location>
</feature>
<dbReference type="GO" id="GO:0006885">
    <property type="term" value="P:regulation of pH"/>
    <property type="evidence" value="ECO:0007669"/>
    <property type="project" value="UniProtKB-UniRule"/>
</dbReference>
<keyword evidence="4 7" id="KW-1133">Transmembrane helix</keyword>
<keyword evidence="6 7" id="KW-0739">Sodium transport</keyword>
<keyword evidence="3 7" id="KW-0812">Transmembrane</keyword>
<organism evidence="8 9">
    <name type="scientific">Fontimonas thermophila</name>
    <dbReference type="NCBI Taxonomy" id="1076937"/>
    <lineage>
        <taxon>Bacteria</taxon>
        <taxon>Pseudomonadati</taxon>
        <taxon>Pseudomonadota</taxon>
        <taxon>Gammaproteobacteria</taxon>
        <taxon>Nevskiales</taxon>
        <taxon>Nevskiaceae</taxon>
        <taxon>Fontimonas</taxon>
    </lineage>
</organism>
<dbReference type="AlphaFoldDB" id="A0A1I2IEB2"/>
<evidence type="ECO:0000256" key="1">
    <source>
        <dbReference type="ARBA" id="ARBA00004429"/>
    </source>
</evidence>
<evidence type="ECO:0000313" key="8">
    <source>
        <dbReference type="EMBL" id="SFF39427.1"/>
    </source>
</evidence>
<keyword evidence="7" id="KW-0813">Transport</keyword>
<dbReference type="Proteomes" id="UP000199771">
    <property type="component" value="Unassembled WGS sequence"/>
</dbReference>
<gene>
    <name evidence="7" type="primary">nhaA</name>
    <name evidence="8" type="ORF">SAMN04488120_103175</name>
</gene>
<evidence type="ECO:0000256" key="4">
    <source>
        <dbReference type="ARBA" id="ARBA00022989"/>
    </source>
</evidence>
<evidence type="ECO:0000256" key="2">
    <source>
        <dbReference type="ARBA" id="ARBA00022475"/>
    </source>
</evidence>
<dbReference type="STRING" id="1076937.SAMN04488120_103175"/>
<dbReference type="GO" id="GO:0015385">
    <property type="term" value="F:sodium:proton antiporter activity"/>
    <property type="evidence" value="ECO:0007669"/>
    <property type="project" value="UniProtKB-UniRule"/>
</dbReference>
<reference evidence="8 9" key="1">
    <citation type="submission" date="2016-10" db="EMBL/GenBank/DDBJ databases">
        <authorList>
            <person name="de Groot N.N."/>
        </authorList>
    </citation>
    <scope>NUCLEOTIDE SEQUENCE [LARGE SCALE GENOMIC DNA]</scope>
    <source>
        <strain evidence="8 9">DSM 23609</strain>
    </source>
</reference>
<comment type="catalytic activity">
    <reaction evidence="7">
        <text>Na(+)(in) + 2 H(+)(out) = Na(+)(out) + 2 H(+)(in)</text>
        <dbReference type="Rhea" id="RHEA:29251"/>
        <dbReference type="ChEBI" id="CHEBI:15378"/>
        <dbReference type="ChEBI" id="CHEBI:29101"/>
    </reaction>
</comment>
<dbReference type="OrthoDB" id="9808135at2"/>
<evidence type="ECO:0000256" key="5">
    <source>
        <dbReference type="ARBA" id="ARBA00023136"/>
    </source>
</evidence>
<keyword evidence="7" id="KW-0915">Sodium</keyword>
<name>A0A1I2IEB2_9GAMM</name>
<dbReference type="GO" id="GO:0005886">
    <property type="term" value="C:plasma membrane"/>
    <property type="evidence" value="ECO:0007669"/>
    <property type="project" value="UniProtKB-SubCell"/>
</dbReference>
<feature type="transmembrane region" description="Helical" evidence="7">
    <location>
        <begin position="111"/>
        <end position="131"/>
    </location>
</feature>
<keyword evidence="9" id="KW-1185">Reference proteome</keyword>
<comment type="subcellular location">
    <subcellularLocation>
        <location evidence="1">Cell inner membrane</location>
        <topology evidence="1">Multi-pass membrane protein</topology>
    </subcellularLocation>
    <subcellularLocation>
        <location evidence="7">Cell membrane</location>
        <topology evidence="7">Multi-pass membrane protein</topology>
    </subcellularLocation>
</comment>
<dbReference type="PANTHER" id="PTHR30341:SF0">
    <property type="entry name" value="NA(+)_H(+) ANTIPORTER NHAA"/>
    <property type="match status" value="1"/>
</dbReference>
<feature type="transmembrane region" description="Helical" evidence="7">
    <location>
        <begin position="347"/>
        <end position="371"/>
    </location>
</feature>
<keyword evidence="2 7" id="KW-1003">Cell membrane</keyword>
<dbReference type="PANTHER" id="PTHR30341">
    <property type="entry name" value="SODIUM ION/PROTON ANTIPORTER NHAA-RELATED"/>
    <property type="match status" value="1"/>
</dbReference>